<organism evidence="3 4">
    <name type="scientific">Nocardiopsis aegyptia</name>
    <dbReference type="NCBI Taxonomy" id="220378"/>
    <lineage>
        <taxon>Bacteria</taxon>
        <taxon>Bacillati</taxon>
        <taxon>Actinomycetota</taxon>
        <taxon>Actinomycetes</taxon>
        <taxon>Streptosporangiales</taxon>
        <taxon>Nocardiopsidaceae</taxon>
        <taxon>Nocardiopsis</taxon>
    </lineage>
</organism>
<keyword evidence="4" id="KW-1185">Reference proteome</keyword>
<accession>A0A7Z0EJE5</accession>
<dbReference type="InterPro" id="IPR012223">
    <property type="entry name" value="TEII"/>
</dbReference>
<dbReference type="InterPro" id="IPR001031">
    <property type="entry name" value="Thioesterase"/>
</dbReference>
<comment type="similarity">
    <text evidence="1">Belongs to the thioesterase family.</text>
</comment>
<dbReference type="RefSeq" id="WP_179820055.1">
    <property type="nucleotide sequence ID" value="NZ_JACCFS010000001.1"/>
</dbReference>
<gene>
    <name evidence="3" type="ORF">HNR10_000186</name>
</gene>
<reference evidence="3 4" key="1">
    <citation type="submission" date="2020-07" db="EMBL/GenBank/DDBJ databases">
        <title>Sequencing the genomes of 1000 actinobacteria strains.</title>
        <authorList>
            <person name="Klenk H.-P."/>
        </authorList>
    </citation>
    <scope>NUCLEOTIDE SEQUENCE [LARGE SCALE GENOMIC DNA]</scope>
    <source>
        <strain evidence="3 4">DSM 44442</strain>
    </source>
</reference>
<comment type="caution">
    <text evidence="3">The sequence shown here is derived from an EMBL/GenBank/DDBJ whole genome shotgun (WGS) entry which is preliminary data.</text>
</comment>
<protein>
    <submittedName>
        <fullName evidence="3">Surfactin synthase thioesterase subunit</fullName>
    </submittedName>
</protein>
<feature type="domain" description="Thioesterase" evidence="2">
    <location>
        <begin position="18"/>
        <end position="238"/>
    </location>
</feature>
<dbReference type="InterPro" id="IPR029058">
    <property type="entry name" value="AB_hydrolase_fold"/>
</dbReference>
<evidence type="ECO:0000256" key="1">
    <source>
        <dbReference type="ARBA" id="ARBA00007169"/>
    </source>
</evidence>
<dbReference type="AlphaFoldDB" id="A0A7Z0EJE5"/>
<proteinExistence type="inferred from homology"/>
<dbReference type="GO" id="GO:0008610">
    <property type="term" value="P:lipid biosynthetic process"/>
    <property type="evidence" value="ECO:0007669"/>
    <property type="project" value="TreeGrafter"/>
</dbReference>
<dbReference type="EMBL" id="JACCFS010000001">
    <property type="protein sequence ID" value="NYJ32305.1"/>
    <property type="molecule type" value="Genomic_DNA"/>
</dbReference>
<name>A0A7Z0EJE5_9ACTN</name>
<dbReference type="SUPFAM" id="SSF53474">
    <property type="entry name" value="alpha/beta-Hydrolases"/>
    <property type="match status" value="1"/>
</dbReference>
<sequence length="250" mass="27569">MHEGVLTRIRPVPHSRFRLFVLHHAGGSPQGYRAWVRHFPADWDVCLVEAPGRGRSSDRAPFTDARALARHLSERLLPYLDRPYGLFGHSMGALVGYEMALRLADGPAPSWLGVSAWSPAPGVEWDRPRHRLTDERLRASVARMGGTPAAVLEDPDRWRAAEPLIRADLAVVDTWRPGPGTPLLRHPVTVLGGEDDPGMPPSRLAAWQGRTEGPVRTHILPGGHFYFVGRLRAVAARVTEDVRAAEPVSV</sequence>
<evidence type="ECO:0000259" key="2">
    <source>
        <dbReference type="Pfam" id="PF00975"/>
    </source>
</evidence>
<dbReference type="PANTHER" id="PTHR11487:SF0">
    <property type="entry name" value="S-ACYL FATTY ACID SYNTHASE THIOESTERASE, MEDIUM CHAIN"/>
    <property type="match status" value="1"/>
</dbReference>
<dbReference type="Proteomes" id="UP000572051">
    <property type="component" value="Unassembled WGS sequence"/>
</dbReference>
<dbReference type="Pfam" id="PF00975">
    <property type="entry name" value="Thioesterase"/>
    <property type="match status" value="1"/>
</dbReference>
<evidence type="ECO:0000313" key="4">
    <source>
        <dbReference type="Proteomes" id="UP000572051"/>
    </source>
</evidence>
<dbReference type="PANTHER" id="PTHR11487">
    <property type="entry name" value="THIOESTERASE"/>
    <property type="match status" value="1"/>
</dbReference>
<evidence type="ECO:0000313" key="3">
    <source>
        <dbReference type="EMBL" id="NYJ32305.1"/>
    </source>
</evidence>
<dbReference type="Gene3D" id="3.40.50.1820">
    <property type="entry name" value="alpha/beta hydrolase"/>
    <property type="match status" value="1"/>
</dbReference>